<evidence type="ECO:0000313" key="1">
    <source>
        <dbReference type="EMBL" id="AEB09711.1"/>
    </source>
</evidence>
<dbReference type="AlphaFoldDB" id="F2NJQ6"/>
<name>F2NJQ6_DESAR</name>
<reference evidence="2" key="2">
    <citation type="submission" date="2011-03" db="EMBL/GenBank/DDBJ databases">
        <title>The complete genome of Desulfobacca acetoxidans DSM 11109.</title>
        <authorList>
            <consortium name="US DOE Joint Genome Institute (JGI-PGF)"/>
            <person name="Lucas S."/>
            <person name="Copeland A."/>
            <person name="Lapidus A."/>
            <person name="Bruce D."/>
            <person name="Goodwin L."/>
            <person name="Pitluck S."/>
            <person name="Peters L."/>
            <person name="Kyrpides N."/>
            <person name="Mavromatis K."/>
            <person name="Ivanova N."/>
            <person name="Ovchinnikova G."/>
            <person name="Teshima H."/>
            <person name="Detter J.C."/>
            <person name="Han C."/>
            <person name="Land M."/>
            <person name="Hauser L."/>
            <person name="Markowitz V."/>
            <person name="Cheng J.-F."/>
            <person name="Hugenholtz P."/>
            <person name="Woyke T."/>
            <person name="Wu D."/>
            <person name="Spring S."/>
            <person name="Schueler E."/>
            <person name="Brambilla E."/>
            <person name="Klenk H.-P."/>
            <person name="Eisen J.A."/>
        </authorList>
    </citation>
    <scope>NUCLEOTIDE SEQUENCE [LARGE SCALE GENOMIC DNA]</scope>
    <source>
        <strain evidence="2">ATCC 700848 / DSM 11109 / ASRB2</strain>
    </source>
</reference>
<dbReference type="EMBL" id="CP002629">
    <property type="protein sequence ID" value="AEB09711.1"/>
    <property type="molecule type" value="Genomic_DNA"/>
</dbReference>
<gene>
    <name evidence="1" type="ordered locus">Desac_1873</name>
</gene>
<organism evidence="1 2">
    <name type="scientific">Desulfobacca acetoxidans (strain ATCC 700848 / DSM 11109 / ASRB2)</name>
    <dbReference type="NCBI Taxonomy" id="880072"/>
    <lineage>
        <taxon>Bacteria</taxon>
        <taxon>Pseudomonadati</taxon>
        <taxon>Thermodesulfobacteriota</taxon>
        <taxon>Desulfobaccia</taxon>
        <taxon>Desulfobaccales</taxon>
        <taxon>Desulfobaccaceae</taxon>
        <taxon>Desulfobacca</taxon>
    </lineage>
</organism>
<accession>F2NJQ6</accession>
<dbReference type="KEGG" id="dao:Desac_1873"/>
<dbReference type="HOGENOM" id="CLU_1118916_0_0_7"/>
<evidence type="ECO:0000313" key="2">
    <source>
        <dbReference type="Proteomes" id="UP000000483"/>
    </source>
</evidence>
<keyword evidence="2" id="KW-1185">Reference proteome</keyword>
<dbReference type="RefSeq" id="WP_013706820.1">
    <property type="nucleotide sequence ID" value="NC_015388.1"/>
</dbReference>
<dbReference type="Proteomes" id="UP000000483">
    <property type="component" value="Chromosome"/>
</dbReference>
<reference evidence="1 2" key="1">
    <citation type="journal article" date="2011" name="Stand. Genomic Sci.">
        <title>Complete genome sequence of the acetate-degrading sulfate reducer Desulfobacca acetoxidans type strain (ASRB2).</title>
        <authorList>
            <person name="Goker M."/>
            <person name="Teshima H."/>
            <person name="Lapidus A."/>
            <person name="Nolan M."/>
            <person name="Lucas S."/>
            <person name="Hammon N."/>
            <person name="Deshpande S."/>
            <person name="Cheng J.F."/>
            <person name="Tapia R."/>
            <person name="Han C."/>
            <person name="Goodwin L."/>
            <person name="Pitluck S."/>
            <person name="Huntemann M."/>
            <person name="Liolios K."/>
            <person name="Ivanova N."/>
            <person name="Pagani I."/>
            <person name="Mavromatis K."/>
            <person name="Ovchinikova G."/>
            <person name="Pati A."/>
            <person name="Chen A."/>
            <person name="Palaniappan K."/>
            <person name="Land M."/>
            <person name="Hauser L."/>
            <person name="Brambilla E.M."/>
            <person name="Rohde M."/>
            <person name="Spring S."/>
            <person name="Detter J.C."/>
            <person name="Woyke T."/>
            <person name="Bristow J."/>
            <person name="Eisen J.A."/>
            <person name="Markowitz V."/>
            <person name="Hugenholtz P."/>
            <person name="Kyrpides N.C."/>
            <person name="Klenk H.P."/>
        </authorList>
    </citation>
    <scope>NUCLEOTIDE SEQUENCE [LARGE SCALE GENOMIC DNA]</scope>
    <source>
        <strain evidence="2">ATCC 700848 / DSM 11109 / ASRB2</strain>
    </source>
</reference>
<proteinExistence type="predicted"/>
<dbReference type="eggNOG" id="ENOG5030FSN">
    <property type="taxonomic scope" value="Bacteria"/>
</dbReference>
<sequence>MVSRIVAVIVTIAWLAAGCASYRPQATPFRLPQSYANVQHVNGLDVAAYSWSQEEEAKGAFGFDIIRAGLLPVQVVFDNQSPLTLQINPSQTFLVNDRDELFTILDNQGAYDRVSRATDFQESIRGLAKGAFWGAAAGALIGAAIGVAAGRSAGDYAMRGAATGGAAGAVLGAGRGAGDTEVPRQISDDLANRSLKNNPVKPYEITQGIIFFPAEAGRPTQLRLQLKDKDTDKIYNLKFFL</sequence>
<dbReference type="OrthoDB" id="5465302at2"/>
<protein>
    <submittedName>
        <fullName evidence="1">Putative lipoprotein</fullName>
    </submittedName>
</protein>
<keyword evidence="1" id="KW-0449">Lipoprotein</keyword>
<dbReference type="PROSITE" id="PS51257">
    <property type="entry name" value="PROKAR_LIPOPROTEIN"/>
    <property type="match status" value="1"/>
</dbReference>